<dbReference type="InterPro" id="IPR032364">
    <property type="entry name" value="GramPos_pilinD1_N"/>
</dbReference>
<dbReference type="InterPro" id="IPR048052">
    <property type="entry name" value="FM1-like"/>
</dbReference>
<evidence type="ECO:0000256" key="3">
    <source>
        <dbReference type="SAM" id="SignalP"/>
    </source>
</evidence>
<keyword evidence="2" id="KW-0472">Membrane</keyword>
<evidence type="ECO:0000256" key="1">
    <source>
        <dbReference type="SAM" id="MobiDB-lite"/>
    </source>
</evidence>
<dbReference type="STRING" id="633807.BW732_05435"/>
<feature type="domain" description="Gram-positive pilin subunit D1 N-terminal" evidence="4">
    <location>
        <begin position="33"/>
        <end position="189"/>
    </location>
</feature>
<dbReference type="InterPro" id="IPR041033">
    <property type="entry name" value="SpaA_PFL_dom_1"/>
</dbReference>
<dbReference type="NCBIfam" id="NF033902">
    <property type="entry name" value="iso_D2_wall_anc"/>
    <property type="match status" value="1"/>
</dbReference>
<dbReference type="EMBL" id="CP019609">
    <property type="protein sequence ID" value="AQP53733.1"/>
    <property type="molecule type" value="Genomic_DNA"/>
</dbReference>
<dbReference type="RefSeq" id="WP_077275817.1">
    <property type="nucleotide sequence ID" value="NZ_CP019609.1"/>
</dbReference>
<evidence type="ECO:0000259" key="4">
    <source>
        <dbReference type="Pfam" id="PF16555"/>
    </source>
</evidence>
<dbReference type="Pfam" id="PF16555">
    <property type="entry name" value="GramPos_pilinD1"/>
    <property type="match status" value="1"/>
</dbReference>
<dbReference type="Pfam" id="PF17802">
    <property type="entry name" value="SpaA"/>
    <property type="match status" value="1"/>
</dbReference>
<evidence type="ECO:0000256" key="2">
    <source>
        <dbReference type="SAM" id="Phobius"/>
    </source>
</evidence>
<gene>
    <name evidence="6" type="ORF">BW732_05435</name>
</gene>
<proteinExistence type="predicted"/>
<dbReference type="NCBIfam" id="TIGR04226">
    <property type="entry name" value="RrgB_K2N_iso_D2"/>
    <property type="match status" value="1"/>
</dbReference>
<dbReference type="Proteomes" id="UP000188246">
    <property type="component" value="Chromosome"/>
</dbReference>
<organism evidence="6 7">
    <name type="scientific">Vagococcus penaei</name>
    <dbReference type="NCBI Taxonomy" id="633807"/>
    <lineage>
        <taxon>Bacteria</taxon>
        <taxon>Bacillati</taxon>
        <taxon>Bacillota</taxon>
        <taxon>Bacilli</taxon>
        <taxon>Lactobacillales</taxon>
        <taxon>Enterococcaceae</taxon>
        <taxon>Vagococcus</taxon>
    </lineage>
</organism>
<reference evidence="6 7" key="1">
    <citation type="journal article" date="2010" name="Int. J. Syst. Evol. Microbiol.">
        <title>Vagococcus penaei sp. nov., isolated from spoilage microbiota of cooked shrimp (Penaeus vannamei).</title>
        <authorList>
            <person name="Jaffres E."/>
            <person name="Prevost H."/>
            <person name="Rossero A."/>
            <person name="Joffraud J.J."/>
            <person name="Dousset X."/>
        </authorList>
    </citation>
    <scope>NUCLEOTIDE SEQUENCE [LARGE SCALE GENOMIC DNA]</scope>
    <source>
        <strain evidence="6 7">CD276</strain>
    </source>
</reference>
<dbReference type="InterPro" id="IPR026466">
    <property type="entry name" value="Fim_isopep_form_D2_dom"/>
</dbReference>
<feature type="signal peptide" evidence="3">
    <location>
        <begin position="1"/>
        <end position="30"/>
    </location>
</feature>
<feature type="domain" description="SpaA-like prealbumin fold" evidence="5">
    <location>
        <begin position="386"/>
        <end position="498"/>
    </location>
</feature>
<protein>
    <submittedName>
        <fullName evidence="6">Uncharacterized protein</fullName>
    </submittedName>
</protein>
<keyword evidence="3" id="KW-0732">Signal</keyword>
<accession>A0A1Q2D5X4</accession>
<feature type="region of interest" description="Disordered" evidence="1">
    <location>
        <begin position="332"/>
        <end position="380"/>
    </location>
</feature>
<keyword evidence="2" id="KW-1133">Transmembrane helix</keyword>
<dbReference type="KEGG" id="vpi:BW732_05435"/>
<dbReference type="AlphaFoldDB" id="A0A1Q2D5X4"/>
<dbReference type="OrthoDB" id="3263741at2"/>
<name>A0A1Q2D5X4_9ENTE</name>
<evidence type="ECO:0000313" key="6">
    <source>
        <dbReference type="EMBL" id="AQP53733.1"/>
    </source>
</evidence>
<evidence type="ECO:0000313" key="7">
    <source>
        <dbReference type="Proteomes" id="UP000188246"/>
    </source>
</evidence>
<sequence>MNKTLGKIISVLVLLFPMLVTLTAGVTAQAAEETVTVNLHKRVFENGESLKTPYPKQNTGEEMADFGGKPLNGVTFEVYDVSSEYTKLLATNDDKQATAKIVADAKAASYAPSYATKVGDKVVTAGEGVATFTDLPMKKDGGYASYLFVETNSPSNVSEKAAPIVLTLPVYKGNTETVNTMIHLYPKNEKQKLIDKDLTDETKAALKTTINGQDFFNVEIGKPFSYGITAGLPWNIKDKHYYRLTDTPDAGMSVIKDTVKVASLTKGTDYIIYTDASKRGYIIDFNVESPAVLALAGKRVSITYDVILSSDAQIDLGINNSAYVELGTVTRPEDKPKWPVTPPTDYPDKPTDPTNPEIPDKPTDPTDPGTPDKPVTGPEVFTGAKKFKKVDLKSGQTLAGAKFKLARVDADNKVIAYATLKDGKYTWANDEATATAFESNAEGLFEIKGLEYSAKLTGGISYALVEFEAPEGYALLTKPVKFDVIKDDYATQTLSIENIKKGLLPSTGGNGIYMFLAAGTVLMAGAIVWYRRSRAEAEV</sequence>
<dbReference type="NCBIfam" id="TIGR01167">
    <property type="entry name" value="LPXTG_anchor"/>
    <property type="match status" value="1"/>
</dbReference>
<dbReference type="Gene3D" id="2.60.40.740">
    <property type="match status" value="1"/>
</dbReference>
<dbReference type="Gene3D" id="2.60.40.10">
    <property type="entry name" value="Immunoglobulins"/>
    <property type="match status" value="2"/>
</dbReference>
<keyword evidence="7" id="KW-1185">Reference proteome</keyword>
<feature type="compositionally biased region" description="Low complexity" evidence="1">
    <location>
        <begin position="366"/>
        <end position="378"/>
    </location>
</feature>
<feature type="chain" id="PRO_5043758379" evidence="3">
    <location>
        <begin position="31"/>
        <end position="539"/>
    </location>
</feature>
<keyword evidence="2" id="KW-0812">Transmembrane</keyword>
<feature type="transmembrane region" description="Helical" evidence="2">
    <location>
        <begin position="511"/>
        <end position="530"/>
    </location>
</feature>
<dbReference type="InterPro" id="IPR013783">
    <property type="entry name" value="Ig-like_fold"/>
</dbReference>
<evidence type="ECO:0000259" key="5">
    <source>
        <dbReference type="Pfam" id="PF17802"/>
    </source>
</evidence>